<dbReference type="Proteomes" id="UP000272560">
    <property type="component" value="Unassembled WGS sequence"/>
</dbReference>
<dbReference type="InterPro" id="IPR007423">
    <property type="entry name" value="Sel_put"/>
</dbReference>
<name>A0A3A5M2F9_9MICC</name>
<reference evidence="2 3" key="1">
    <citation type="submission" date="2018-09" db="EMBL/GenBank/DDBJ databases">
        <title>Novel species of Arthrobacter.</title>
        <authorList>
            <person name="Liu Q."/>
            <person name="Xin Y.-H."/>
        </authorList>
    </citation>
    <scope>NUCLEOTIDE SEQUENCE [LARGE SCALE GENOMIC DNA]</scope>
    <source>
        <strain evidence="2 3">Hz2</strain>
    </source>
</reference>
<accession>A0A3A5M2F9</accession>
<evidence type="ECO:0000256" key="1">
    <source>
        <dbReference type="SAM" id="MobiDB-lite"/>
    </source>
</evidence>
<feature type="compositionally biased region" description="Basic and acidic residues" evidence="1">
    <location>
        <begin position="35"/>
        <end position="56"/>
    </location>
</feature>
<organism evidence="2 3">
    <name type="scientific">Arthrobacter cheniae</name>
    <dbReference type="NCBI Taxonomy" id="1258888"/>
    <lineage>
        <taxon>Bacteria</taxon>
        <taxon>Bacillati</taxon>
        <taxon>Actinomycetota</taxon>
        <taxon>Actinomycetes</taxon>
        <taxon>Micrococcales</taxon>
        <taxon>Micrococcaceae</taxon>
        <taxon>Arthrobacter</taxon>
    </lineage>
</organism>
<evidence type="ECO:0000313" key="2">
    <source>
        <dbReference type="EMBL" id="RJT80224.1"/>
    </source>
</evidence>
<dbReference type="AlphaFoldDB" id="A0A3A5M2F9"/>
<protein>
    <submittedName>
        <fullName evidence="2">DUF466 domain-containing protein</fullName>
    </submittedName>
</protein>
<proteinExistence type="predicted"/>
<dbReference type="Pfam" id="PF04328">
    <property type="entry name" value="Sel_put"/>
    <property type="match status" value="1"/>
</dbReference>
<gene>
    <name evidence="2" type="ORF">D6T63_08055</name>
</gene>
<evidence type="ECO:0000313" key="3">
    <source>
        <dbReference type="Proteomes" id="UP000272560"/>
    </source>
</evidence>
<feature type="region of interest" description="Disordered" evidence="1">
    <location>
        <begin position="34"/>
        <end position="56"/>
    </location>
</feature>
<dbReference type="OrthoDB" id="3541280at2"/>
<comment type="caution">
    <text evidence="2">The sequence shown here is derived from an EMBL/GenBank/DDBJ whole genome shotgun (WGS) entry which is preliminary data.</text>
</comment>
<keyword evidence="3" id="KW-1185">Reference proteome</keyword>
<dbReference type="EMBL" id="QZVT01000004">
    <property type="protein sequence ID" value="RJT80224.1"/>
    <property type="molecule type" value="Genomic_DNA"/>
</dbReference>
<sequence length="56" mass="6669">MRELAWVFRGVMGENAYQTYLDHHERTHAGGLPMTEREFWRDKTDRQDANPEGRCC</sequence>